<dbReference type="Pfam" id="PF02806">
    <property type="entry name" value="Alpha-amylase_C"/>
    <property type="match status" value="1"/>
</dbReference>
<dbReference type="AlphaFoldDB" id="A0A078ASF3"/>
<dbReference type="EC" id="2.4.1.18" evidence="3"/>
<accession>A0A078ASF3</accession>
<dbReference type="PANTHER" id="PTHR43651">
    <property type="entry name" value="1,4-ALPHA-GLUCAN-BRANCHING ENZYME"/>
    <property type="match status" value="1"/>
</dbReference>
<name>A0A078ASF3_STYLE</name>
<dbReference type="Proteomes" id="UP000039865">
    <property type="component" value="Unassembled WGS sequence"/>
</dbReference>
<dbReference type="InterPro" id="IPR014756">
    <property type="entry name" value="Ig_E-set"/>
</dbReference>
<dbReference type="InterPro" id="IPR017853">
    <property type="entry name" value="GH"/>
</dbReference>
<gene>
    <name evidence="9" type="primary">Contig9781.g10458</name>
    <name evidence="9" type="ORF">STYLEM_13209</name>
</gene>
<dbReference type="GO" id="GO:0016787">
    <property type="term" value="F:hydrolase activity"/>
    <property type="evidence" value="ECO:0007669"/>
    <property type="project" value="UniProtKB-KW"/>
</dbReference>
<dbReference type="InParanoid" id="A0A078ASF3"/>
<dbReference type="Gene3D" id="3.20.20.80">
    <property type="entry name" value="Glycosidases"/>
    <property type="match status" value="1"/>
</dbReference>
<evidence type="ECO:0000256" key="5">
    <source>
        <dbReference type="ARBA" id="ARBA00060592"/>
    </source>
</evidence>
<comment type="similarity">
    <text evidence="2">Belongs to the glycosyl hydrolase 13 family. GlgB subfamily.</text>
</comment>
<dbReference type="InterPro" id="IPR006047">
    <property type="entry name" value="GH13_cat_dom"/>
</dbReference>
<reference evidence="9 10" key="1">
    <citation type="submission" date="2014-06" db="EMBL/GenBank/DDBJ databases">
        <authorList>
            <person name="Swart Estienne"/>
        </authorList>
    </citation>
    <scope>NUCLEOTIDE SEQUENCE [LARGE SCALE GENOMIC DNA]</scope>
    <source>
        <strain evidence="9 10">130c</strain>
    </source>
</reference>
<keyword evidence="7" id="KW-0175">Coiled coil</keyword>
<dbReference type="CDD" id="cd11321">
    <property type="entry name" value="AmyAc_bac_euk_BE"/>
    <property type="match status" value="1"/>
</dbReference>
<dbReference type="SMART" id="SM00642">
    <property type="entry name" value="Aamy"/>
    <property type="match status" value="1"/>
</dbReference>
<dbReference type="Pfam" id="PF00128">
    <property type="entry name" value="Alpha-amylase"/>
    <property type="match status" value="1"/>
</dbReference>
<dbReference type="GO" id="GO:0005737">
    <property type="term" value="C:cytoplasm"/>
    <property type="evidence" value="ECO:0007669"/>
    <property type="project" value="TreeGrafter"/>
</dbReference>
<dbReference type="SUPFAM" id="SSF81296">
    <property type="entry name" value="E set domains"/>
    <property type="match status" value="1"/>
</dbReference>
<keyword evidence="9" id="KW-0378">Hydrolase</keyword>
<dbReference type="FunFam" id="3.20.20.80:FF:000001">
    <property type="entry name" value="1,4-alpha-glucan branching enzyme"/>
    <property type="match status" value="1"/>
</dbReference>
<evidence type="ECO:0000256" key="2">
    <source>
        <dbReference type="ARBA" id="ARBA00009000"/>
    </source>
</evidence>
<keyword evidence="10" id="KW-1185">Reference proteome</keyword>
<dbReference type="PANTHER" id="PTHR43651:SF3">
    <property type="entry name" value="1,4-ALPHA-GLUCAN-BRANCHING ENZYME"/>
    <property type="match status" value="1"/>
</dbReference>
<protein>
    <recommendedName>
        <fullName evidence="3">1,4-alpha-glucan branching enzyme</fullName>
        <ecNumber evidence="3">2.4.1.18</ecNumber>
    </recommendedName>
</protein>
<evidence type="ECO:0000256" key="6">
    <source>
        <dbReference type="PIRSR" id="PIRSR000463-1"/>
    </source>
</evidence>
<dbReference type="InterPro" id="IPR006048">
    <property type="entry name" value="A-amylase/branching_C"/>
</dbReference>
<dbReference type="GO" id="GO:0003844">
    <property type="term" value="F:1,4-alpha-glucan branching enzyme activity"/>
    <property type="evidence" value="ECO:0007669"/>
    <property type="project" value="UniProtKB-EC"/>
</dbReference>
<evidence type="ECO:0000256" key="1">
    <source>
        <dbReference type="ARBA" id="ARBA00000826"/>
    </source>
</evidence>
<evidence type="ECO:0000256" key="7">
    <source>
        <dbReference type="SAM" id="Coils"/>
    </source>
</evidence>
<dbReference type="Gene3D" id="2.60.40.10">
    <property type="entry name" value="Immunoglobulins"/>
    <property type="match status" value="1"/>
</dbReference>
<keyword evidence="4" id="KW-0808">Transferase</keyword>
<sequence>MEDFLDTIDNKKLILLTEVESNTTEAQQQQEEITSVINNESAIQQATAKVEPKAEIDTLEQQQKDLTEISNTKLEITKQKEENLQVEESKIEVQQQQQTFQREIITQKVQTTQIMQQQINQAPQQNQHQNRKEYYGVIEDDPSLKQFEHDINLRQLKFNEQQIQISIQYIVGKINLQWRQDHFQILRGATTSLDSISIKMVILNTENGRHKQEKSQQQNLYSCIILQFGDFNAWNRESHKCVKDNFGVWSLILPKKEDGTYPIAHDTRFKCCITKQDWQKVDRVPAWTKFARQNPQNLLYEAVFWNPPETYQFKNQRPPKPQSLRIYEAHVGMSSVEGKVSTYREFADNILPRIKDVGYNCIQLMAIQEHSYYASFGYHVTNFFAISSRSGNPDDVKYMIDKAHGYGIMVIMDCIHSHASSNVLDGISQFDGTDHQYSHSGARGKHTQWDSMLFDYSKYEVLRFLLSNIAFYMEVYQFDGFRFDAVTSILYHHHGIGIGFSGDYKEYFGTHVDVDGIVYMMLVNDLAHMIHPHAITIAEDVSGMPTLCREVKEGGMGFDFRLSMFTPDMVKLKIQQPLQWIKNLKELKDEEWSMGHIAFSLTNRRWKEKCVAYSESHDQAIVGDKTHAQWLFDQDIYHGMSINQQMSVRVERGIALHKMIRLLTIGLGGEAYLNFMGNEFGHPEWIDFPREGNGFSYHYSRRQWNLSDNPTLRYTQLRNFDKAFNELEEQFHWLTSGHQYVTLTHDGDKLIVFERGDLLFIFNFHPTNSYEHYRIGTNWGTEHVILLDSDSRNFGGHNRLEPATKKIFFPIIREKWQGRNNYIQLYIPSRTAIILCAEQNLAKHGIQINGRPIHQQSQIQNEAKQQEEGEVSSQLKTEIEVVQKQVEEVKLQ</sequence>
<evidence type="ECO:0000256" key="3">
    <source>
        <dbReference type="ARBA" id="ARBA00012541"/>
    </source>
</evidence>
<dbReference type="Gene3D" id="2.60.40.1180">
    <property type="entry name" value="Golgi alpha-mannosidase II"/>
    <property type="match status" value="1"/>
</dbReference>
<comment type="pathway">
    <text evidence="5">Glycan biosynthesis.</text>
</comment>
<feature type="domain" description="Glycosyl hydrolase family 13 catalytic" evidence="8">
    <location>
        <begin position="339"/>
        <end position="705"/>
    </location>
</feature>
<dbReference type="InterPro" id="IPR013780">
    <property type="entry name" value="Glyco_hydro_b"/>
</dbReference>
<feature type="coiled-coil region" evidence="7">
    <location>
        <begin position="59"/>
        <end position="97"/>
    </location>
</feature>
<evidence type="ECO:0000256" key="4">
    <source>
        <dbReference type="ARBA" id="ARBA00022679"/>
    </source>
</evidence>
<feature type="active site" description="Nucleophile" evidence="6">
    <location>
        <position position="484"/>
    </location>
</feature>
<dbReference type="CDD" id="cd02854">
    <property type="entry name" value="E_set_GBE_euk_N"/>
    <property type="match status" value="1"/>
</dbReference>
<dbReference type="InterPro" id="IPR013783">
    <property type="entry name" value="Ig-like_fold"/>
</dbReference>
<dbReference type="FunFam" id="2.60.40.1180:FF:000003">
    <property type="entry name" value="1,4-alpha-glucan-branching enzyme, chloroplastic/amyloplastic"/>
    <property type="match status" value="1"/>
</dbReference>
<evidence type="ECO:0000259" key="8">
    <source>
        <dbReference type="SMART" id="SM00642"/>
    </source>
</evidence>
<dbReference type="GO" id="GO:0043169">
    <property type="term" value="F:cation binding"/>
    <property type="evidence" value="ECO:0007669"/>
    <property type="project" value="InterPro"/>
</dbReference>
<proteinExistence type="inferred from homology"/>
<feature type="active site" description="Proton donor" evidence="6">
    <location>
        <position position="539"/>
    </location>
</feature>
<dbReference type="EMBL" id="CCKQ01012525">
    <property type="protein sequence ID" value="CDW84152.1"/>
    <property type="molecule type" value="Genomic_DNA"/>
</dbReference>
<dbReference type="OMA" id="HWRETDK"/>
<organism evidence="9 10">
    <name type="scientific">Stylonychia lemnae</name>
    <name type="common">Ciliate</name>
    <dbReference type="NCBI Taxonomy" id="5949"/>
    <lineage>
        <taxon>Eukaryota</taxon>
        <taxon>Sar</taxon>
        <taxon>Alveolata</taxon>
        <taxon>Ciliophora</taxon>
        <taxon>Intramacronucleata</taxon>
        <taxon>Spirotrichea</taxon>
        <taxon>Stichotrichia</taxon>
        <taxon>Sporadotrichida</taxon>
        <taxon>Oxytrichidae</taxon>
        <taxon>Stylonychinae</taxon>
        <taxon>Stylonychia</taxon>
    </lineage>
</organism>
<evidence type="ECO:0000313" key="9">
    <source>
        <dbReference type="EMBL" id="CDW84152.1"/>
    </source>
</evidence>
<comment type="catalytic activity">
    <reaction evidence="1">
        <text>Transfers a segment of a (1-&gt;4)-alpha-D-glucan chain to a primary hydroxy group in a similar glucan chain.</text>
        <dbReference type="EC" id="2.4.1.18"/>
    </reaction>
</comment>
<dbReference type="SUPFAM" id="SSF51445">
    <property type="entry name" value="(Trans)glycosidases"/>
    <property type="match status" value="1"/>
</dbReference>
<dbReference type="GO" id="GO:0005978">
    <property type="term" value="P:glycogen biosynthetic process"/>
    <property type="evidence" value="ECO:0007669"/>
    <property type="project" value="InterPro"/>
</dbReference>
<dbReference type="SUPFAM" id="SSF51011">
    <property type="entry name" value="Glycosyl hydrolase domain"/>
    <property type="match status" value="1"/>
</dbReference>
<dbReference type="OrthoDB" id="196493at2759"/>
<evidence type="ECO:0000313" key="10">
    <source>
        <dbReference type="Proteomes" id="UP000039865"/>
    </source>
</evidence>